<dbReference type="RefSeq" id="WP_066770694.1">
    <property type="nucleotide sequence ID" value="NZ_CP013244.1"/>
</dbReference>
<evidence type="ECO:0000313" key="8">
    <source>
        <dbReference type="Proteomes" id="UP000092498"/>
    </source>
</evidence>
<feature type="transmembrane region" description="Helical" evidence="6">
    <location>
        <begin position="29"/>
        <end position="50"/>
    </location>
</feature>
<evidence type="ECO:0000256" key="3">
    <source>
        <dbReference type="ARBA" id="ARBA00022989"/>
    </source>
</evidence>
<feature type="transmembrane region" description="Helical" evidence="6">
    <location>
        <begin position="117"/>
        <end position="140"/>
    </location>
</feature>
<sequence>MALSDLLTADEQELAEHYPNRVEHAADGIVHAVGIIAALVGGGLLVAVALVNRGVPMATAGAIYAMCLMAMLAASAIYNLTKPSRYRRVLRRIDEAAIFLMIAGSYTPFTVKLLPPNFAVAVTVAIWVAALAGAAGKVFATNLSDRAWCFIYLAFGWLAVLILGPVVPTLPPLAIAMLVVAGVTYSGGVLLYLNHAIPFRRALWHACVIIGAAGHYGAVMIGLVLS</sequence>
<feature type="transmembrane region" description="Helical" evidence="6">
    <location>
        <begin position="173"/>
        <end position="193"/>
    </location>
</feature>
<feature type="transmembrane region" description="Helical" evidence="6">
    <location>
        <begin position="147"/>
        <end position="167"/>
    </location>
</feature>
<reference evidence="7 8" key="1">
    <citation type="submission" date="2015-11" db="EMBL/GenBank/DDBJ databases">
        <title>Whole-Genome Sequence of Candidatus Oderbacter manganicum from the National Park Lower Oder Valley, Germany.</title>
        <authorList>
            <person name="Braun B."/>
            <person name="Liere K."/>
            <person name="Szewzyk U."/>
        </authorList>
    </citation>
    <scope>NUCLEOTIDE SEQUENCE [LARGE SCALE GENOMIC DNA]</scope>
    <source>
        <strain evidence="7 8">OTSz_A_272</strain>
    </source>
</reference>
<dbReference type="STRING" id="1759059.ATE48_09655"/>
<evidence type="ECO:0008006" key="9">
    <source>
        <dbReference type="Google" id="ProtNLM"/>
    </source>
</evidence>
<dbReference type="Pfam" id="PF03006">
    <property type="entry name" value="HlyIII"/>
    <property type="match status" value="1"/>
</dbReference>
<dbReference type="InterPro" id="IPR004254">
    <property type="entry name" value="AdipoR/HlyIII-related"/>
</dbReference>
<evidence type="ECO:0000256" key="5">
    <source>
        <dbReference type="PIRSR" id="PIRSR604254-1"/>
    </source>
</evidence>
<name>A0A1B1AHZ0_9PROT</name>
<proteinExistence type="predicted"/>
<feature type="transmembrane region" description="Helical" evidence="6">
    <location>
        <begin position="202"/>
        <end position="225"/>
    </location>
</feature>
<dbReference type="OrthoDB" id="9813689at2"/>
<feature type="transmembrane region" description="Helical" evidence="6">
    <location>
        <begin position="62"/>
        <end position="81"/>
    </location>
</feature>
<dbReference type="FunCoup" id="A0A1B1AHZ0">
    <property type="interactions" value="70"/>
</dbReference>
<dbReference type="PANTHER" id="PTHR20855:SF3">
    <property type="entry name" value="LD03007P"/>
    <property type="match status" value="1"/>
</dbReference>
<gene>
    <name evidence="7" type="ORF">ATE48_09655</name>
</gene>
<feature type="binding site" evidence="5">
    <location>
        <position position="205"/>
    </location>
    <ligand>
        <name>Zn(2+)</name>
        <dbReference type="ChEBI" id="CHEBI:29105"/>
    </ligand>
</feature>
<keyword evidence="8" id="KW-1185">Reference proteome</keyword>
<keyword evidence="4 6" id="KW-0472">Membrane</keyword>
<keyword evidence="2 6" id="KW-0812">Transmembrane</keyword>
<dbReference type="EMBL" id="CP013244">
    <property type="protein sequence ID" value="ANP46165.1"/>
    <property type="molecule type" value="Genomic_DNA"/>
</dbReference>
<comment type="subcellular location">
    <subcellularLocation>
        <location evidence="1">Membrane</location>
        <topology evidence="1">Multi-pass membrane protein</topology>
    </subcellularLocation>
</comment>
<dbReference type="KEGG" id="cbot:ATE48_09655"/>
<evidence type="ECO:0000313" key="7">
    <source>
        <dbReference type="EMBL" id="ANP46165.1"/>
    </source>
</evidence>
<dbReference type="Proteomes" id="UP000092498">
    <property type="component" value="Chromosome"/>
</dbReference>
<evidence type="ECO:0000256" key="6">
    <source>
        <dbReference type="SAM" id="Phobius"/>
    </source>
</evidence>
<keyword evidence="3 6" id="KW-1133">Transmembrane helix</keyword>
<dbReference type="GO" id="GO:0016020">
    <property type="term" value="C:membrane"/>
    <property type="evidence" value="ECO:0007669"/>
    <property type="project" value="UniProtKB-SubCell"/>
</dbReference>
<evidence type="ECO:0000256" key="1">
    <source>
        <dbReference type="ARBA" id="ARBA00004141"/>
    </source>
</evidence>
<dbReference type="PANTHER" id="PTHR20855">
    <property type="entry name" value="ADIPOR/PROGESTIN RECEPTOR-RELATED"/>
    <property type="match status" value="1"/>
</dbReference>
<evidence type="ECO:0000256" key="4">
    <source>
        <dbReference type="ARBA" id="ARBA00023136"/>
    </source>
</evidence>
<organism evidence="7 8">
    <name type="scientific">Candidatus Viadribacter manganicus</name>
    <dbReference type="NCBI Taxonomy" id="1759059"/>
    <lineage>
        <taxon>Bacteria</taxon>
        <taxon>Pseudomonadati</taxon>
        <taxon>Pseudomonadota</taxon>
        <taxon>Alphaproteobacteria</taxon>
        <taxon>Hyphomonadales</taxon>
        <taxon>Hyphomonadaceae</taxon>
        <taxon>Candidatus Viadribacter</taxon>
    </lineage>
</organism>
<dbReference type="AlphaFoldDB" id="A0A1B1AHZ0"/>
<keyword evidence="5" id="KW-0479">Metal-binding</keyword>
<accession>A0A1B1AHZ0</accession>
<dbReference type="GO" id="GO:0046872">
    <property type="term" value="F:metal ion binding"/>
    <property type="evidence" value="ECO:0007669"/>
    <property type="project" value="UniProtKB-KW"/>
</dbReference>
<protein>
    <recommendedName>
        <fullName evidence="9">Hemolysin III</fullName>
    </recommendedName>
</protein>
<keyword evidence="5" id="KW-0862">Zinc</keyword>
<dbReference type="InParanoid" id="A0A1B1AHZ0"/>
<evidence type="ECO:0000256" key="2">
    <source>
        <dbReference type="ARBA" id="ARBA00022692"/>
    </source>
</evidence>